<dbReference type="SUPFAM" id="SSF55729">
    <property type="entry name" value="Acyl-CoA N-acyltransferases (Nat)"/>
    <property type="match status" value="1"/>
</dbReference>
<name>R7ZB19_LYSSH</name>
<dbReference type="InterPro" id="IPR000182">
    <property type="entry name" value="GNAT_dom"/>
</dbReference>
<dbReference type="GO" id="GO:0030649">
    <property type="term" value="P:aminoglycoside antibiotic catabolic process"/>
    <property type="evidence" value="ECO:0007669"/>
    <property type="project" value="TreeGrafter"/>
</dbReference>
<evidence type="ECO:0000313" key="2">
    <source>
        <dbReference type="EMBL" id="EON71355.1"/>
    </source>
</evidence>
<dbReference type="RefSeq" id="WP_010860003.1">
    <property type="nucleotide sequence ID" value="NZ_KB933398.1"/>
</dbReference>
<dbReference type="PROSITE" id="PS51186">
    <property type="entry name" value="GNAT"/>
    <property type="match status" value="1"/>
</dbReference>
<dbReference type="InterPro" id="IPR016181">
    <property type="entry name" value="Acyl_CoA_acyltransferase"/>
</dbReference>
<dbReference type="PANTHER" id="PTHR37817:SF1">
    <property type="entry name" value="N-ACETYLTRANSFERASE EIS"/>
    <property type="match status" value="1"/>
</dbReference>
<organism evidence="2 3">
    <name type="scientific">Lysinibacillus sphaericus OT4b.31</name>
    <dbReference type="NCBI Taxonomy" id="1285586"/>
    <lineage>
        <taxon>Bacteria</taxon>
        <taxon>Bacillati</taxon>
        <taxon>Bacillota</taxon>
        <taxon>Bacilli</taxon>
        <taxon>Bacillales</taxon>
        <taxon>Bacillaceae</taxon>
        <taxon>Lysinibacillus</taxon>
    </lineage>
</organism>
<dbReference type="Pfam" id="PF13530">
    <property type="entry name" value="SCP2_2"/>
    <property type="match status" value="1"/>
</dbReference>
<dbReference type="InterPro" id="IPR025559">
    <property type="entry name" value="Eis_dom"/>
</dbReference>
<feature type="domain" description="N-acetyltransferase" evidence="1">
    <location>
        <begin position="1"/>
        <end position="156"/>
    </location>
</feature>
<comment type="caution">
    <text evidence="2">The sequence shown here is derived from an EMBL/GenBank/DDBJ whole genome shotgun (WGS) entry which is preliminary data.</text>
</comment>
<dbReference type="CDD" id="cd04301">
    <property type="entry name" value="NAT_SF"/>
    <property type="match status" value="1"/>
</dbReference>
<dbReference type="Proteomes" id="UP000013911">
    <property type="component" value="Unassembled WGS sequence"/>
</dbReference>
<dbReference type="SUPFAM" id="SSF55718">
    <property type="entry name" value="SCP-like"/>
    <property type="match status" value="1"/>
</dbReference>
<dbReference type="Gene3D" id="3.30.1050.10">
    <property type="entry name" value="SCP2 sterol-binding domain"/>
    <property type="match status" value="1"/>
</dbReference>
<proteinExistence type="predicted"/>
<dbReference type="PATRIC" id="fig|1285586.5.peg.3144"/>
<accession>R7ZB19</accession>
<dbReference type="eggNOG" id="COG4552">
    <property type="taxonomic scope" value="Bacteria"/>
</dbReference>
<dbReference type="Gene3D" id="3.40.630.30">
    <property type="match status" value="2"/>
</dbReference>
<dbReference type="HOGENOM" id="CLU_050659_1_1_9"/>
<reference evidence="2 3" key="1">
    <citation type="submission" date="2013-04" db="EMBL/GenBank/DDBJ databases">
        <title>Draft genome of the heavy metal tolerant bacterium Lysinibacillus sphaericus strain OT4b.31.</title>
        <authorList>
            <person name="Pena-Montenegro T.D."/>
            <person name="Dussan J."/>
        </authorList>
    </citation>
    <scope>NUCLEOTIDE SEQUENCE [LARGE SCALE GENOMIC DNA]</scope>
    <source>
        <strain evidence="2 3">OT4b.31</strain>
    </source>
</reference>
<dbReference type="Pfam" id="PF13527">
    <property type="entry name" value="Acetyltransf_9"/>
    <property type="match status" value="1"/>
</dbReference>
<dbReference type="PANTHER" id="PTHR37817">
    <property type="entry name" value="N-ACETYLTRANSFERASE EIS"/>
    <property type="match status" value="1"/>
</dbReference>
<sequence length="391" mass="46138">MDIKIIPPKDYTQVHRLRDYCFPNKYVGTRREDFQYWIEQSTTLGAYDGDKVVGQLFILPLNMTVHGESYKMGGIGFVATYPEYRQRGIIKKLMLEALKEMRQNGQAISVLAPFSVSFYRYFGWELFFEKLHYSIPHSLFPNLGKQVDIVKRMSFEWRDEDLFQAIQGFHNTQALLNNGSMLRDEAWWKRIERRAPDSHFAAYFQEDKVAGYIRYTMQEETFMIHDFIAKDMLAEQAIWRFITSHASSVYTIEGITANDHHFGFQFQEPQFKREVKMDVMVRIVDAFAFMQRYPWEDIQEPLYVSLEDAFCPWNECVYKINKDGNVSIIEANSISDKHMLALPINLFSAMMVGYLPVQEALIYAKKDAIKEVVDTWRQAIPRNRPVFYEYF</sequence>
<evidence type="ECO:0000313" key="3">
    <source>
        <dbReference type="Proteomes" id="UP000013911"/>
    </source>
</evidence>
<dbReference type="InterPro" id="IPR036527">
    <property type="entry name" value="SCP2_sterol-bd_dom_sf"/>
</dbReference>
<evidence type="ECO:0000259" key="1">
    <source>
        <dbReference type="PROSITE" id="PS51186"/>
    </source>
</evidence>
<protein>
    <recommendedName>
        <fullName evidence="1">N-acetyltransferase domain-containing protein</fullName>
    </recommendedName>
</protein>
<dbReference type="InterPro" id="IPR041380">
    <property type="entry name" value="Acetyltransf_17"/>
</dbReference>
<dbReference type="AlphaFoldDB" id="R7ZB19"/>
<dbReference type="Pfam" id="PF17668">
    <property type="entry name" value="Acetyltransf_17"/>
    <property type="match status" value="1"/>
</dbReference>
<dbReference type="OrthoDB" id="9768284at2"/>
<dbReference type="InterPro" id="IPR051554">
    <property type="entry name" value="Acetyltransferase_Eis"/>
</dbReference>
<dbReference type="GO" id="GO:0034069">
    <property type="term" value="F:aminoglycoside N-acetyltransferase activity"/>
    <property type="evidence" value="ECO:0007669"/>
    <property type="project" value="TreeGrafter"/>
</dbReference>
<gene>
    <name evidence="2" type="ORF">H131_15348</name>
</gene>
<dbReference type="EMBL" id="AQPX01000022">
    <property type="protein sequence ID" value="EON71355.1"/>
    <property type="molecule type" value="Genomic_DNA"/>
</dbReference>